<keyword evidence="2" id="KW-0058">Aromatic hydrocarbons catabolism</keyword>
<evidence type="ECO:0000256" key="1">
    <source>
        <dbReference type="ARBA" id="ARBA00010088"/>
    </source>
</evidence>
<proteinExistence type="inferred from homology"/>
<dbReference type="InterPro" id="IPR000639">
    <property type="entry name" value="Epox_hydrolase-like"/>
</dbReference>
<dbReference type="RefSeq" id="WP_368498023.1">
    <property type="nucleotide sequence ID" value="NZ_CP162511.1"/>
</dbReference>
<feature type="active site" description="Proton acceptor" evidence="4">
    <location>
        <position position="352"/>
    </location>
</feature>
<dbReference type="GO" id="GO:0097176">
    <property type="term" value="P:epoxide metabolic process"/>
    <property type="evidence" value="ECO:0007669"/>
    <property type="project" value="TreeGrafter"/>
</dbReference>
<dbReference type="PIRSF" id="PIRSF001112">
    <property type="entry name" value="Epoxide_hydrolase"/>
    <property type="match status" value="1"/>
</dbReference>
<feature type="domain" description="Epoxide hydrolase N-terminal" evidence="5">
    <location>
        <begin position="17"/>
        <end position="117"/>
    </location>
</feature>
<dbReference type="GO" id="GO:0004301">
    <property type="term" value="F:epoxide hydrolase activity"/>
    <property type="evidence" value="ECO:0007669"/>
    <property type="project" value="TreeGrafter"/>
</dbReference>
<dbReference type="Gene3D" id="3.40.50.1820">
    <property type="entry name" value="alpha/beta hydrolase"/>
    <property type="match status" value="1"/>
</dbReference>
<dbReference type="PANTHER" id="PTHR21661:SF35">
    <property type="entry name" value="EPOXIDE HYDROLASE"/>
    <property type="match status" value="1"/>
</dbReference>
<comment type="similarity">
    <text evidence="1">Belongs to the peptidase S33 family.</text>
</comment>
<reference evidence="6" key="1">
    <citation type="submission" date="2024-05" db="EMBL/GenBank/DDBJ databases">
        <title>Herbiconiux sp. A18JL235.</title>
        <authorList>
            <person name="Zhang G."/>
        </authorList>
    </citation>
    <scope>NUCLEOTIDE SEQUENCE</scope>
    <source>
        <strain evidence="6">A18JL235</strain>
    </source>
</reference>
<dbReference type="InterPro" id="IPR029058">
    <property type="entry name" value="AB_hydrolase_fold"/>
</dbReference>
<dbReference type="Pfam" id="PF06441">
    <property type="entry name" value="EHN"/>
    <property type="match status" value="1"/>
</dbReference>
<feature type="active site" description="Proton donor" evidence="4">
    <location>
        <position position="303"/>
    </location>
</feature>
<dbReference type="PANTHER" id="PTHR21661">
    <property type="entry name" value="EPOXIDE HYDROLASE 1-RELATED"/>
    <property type="match status" value="1"/>
</dbReference>
<gene>
    <name evidence="6" type="ORF">ABFY20_00690</name>
</gene>
<dbReference type="InterPro" id="IPR016292">
    <property type="entry name" value="Epoxide_hydrolase"/>
</dbReference>
<dbReference type="SUPFAM" id="SSF53474">
    <property type="entry name" value="alpha/beta-Hydrolases"/>
    <property type="match status" value="1"/>
</dbReference>
<feature type="active site" description="Nucleophile" evidence="4">
    <location>
        <position position="175"/>
    </location>
</feature>
<sequence>MTTPYDATTSPIAPFPRVSDEAIDDLRQRLQRFRQVPTVRGSAFDGADLGVSPELVARLVERWRDGFDWRAEEERLAALPWRATTEAAVPVRAIVAEVPGAPVVLLLHGWPDSVLRFERILPELSDVTVVAPAIPGYPFAAPTDGEALPPTGAADAIAAAMAEFGFERYVISAGDVGCNVGEALAARHPDAVAALHLTDVSQQHFLNGVPGDLDEEERAYVDYGMRWQAAEGAYSHEQSTRPLTLGVGLGDSPAGLAAWIVEKLVRWTDSDGELENAFTLDEALTWVSAYWFSGCIGTSFAPYSADDPQSWPRVEAPTVFTVFPRDLVNAPRRFAERFFAIADWRTFEQGGHFAAWERPDDYLWGVRRALELAR</sequence>
<evidence type="ECO:0000256" key="4">
    <source>
        <dbReference type="PIRSR" id="PIRSR001112-1"/>
    </source>
</evidence>
<evidence type="ECO:0000259" key="5">
    <source>
        <dbReference type="Pfam" id="PF06441"/>
    </source>
</evidence>
<dbReference type="EC" id="3.-.-.-" evidence="6"/>
<protein>
    <submittedName>
        <fullName evidence="6">Epoxide hydrolase family protein</fullName>
        <ecNumber evidence="6">3.-.-.-</ecNumber>
    </submittedName>
</protein>
<organism evidence="6">
    <name type="scientific">Herbiconiux sp. A18JL235</name>
    <dbReference type="NCBI Taxonomy" id="3152363"/>
    <lineage>
        <taxon>Bacteria</taxon>
        <taxon>Bacillati</taxon>
        <taxon>Actinomycetota</taxon>
        <taxon>Actinomycetes</taxon>
        <taxon>Micrococcales</taxon>
        <taxon>Microbacteriaceae</taxon>
        <taxon>Herbiconiux</taxon>
    </lineage>
</organism>
<name>A0AB39BHL8_9MICO</name>
<dbReference type="EMBL" id="CP162511">
    <property type="protein sequence ID" value="XDI05637.1"/>
    <property type="molecule type" value="Genomic_DNA"/>
</dbReference>
<dbReference type="PRINTS" id="PR00412">
    <property type="entry name" value="EPOXHYDRLASE"/>
</dbReference>
<dbReference type="InterPro" id="IPR010497">
    <property type="entry name" value="Epoxide_hydro_N"/>
</dbReference>
<dbReference type="AlphaFoldDB" id="A0AB39BHL8"/>
<accession>A0AB39BHL8</accession>
<evidence type="ECO:0000313" key="6">
    <source>
        <dbReference type="EMBL" id="XDI05637.1"/>
    </source>
</evidence>
<keyword evidence="3 6" id="KW-0378">Hydrolase</keyword>
<evidence type="ECO:0000256" key="2">
    <source>
        <dbReference type="ARBA" id="ARBA00022797"/>
    </source>
</evidence>
<evidence type="ECO:0000256" key="3">
    <source>
        <dbReference type="ARBA" id="ARBA00022801"/>
    </source>
</evidence>